<feature type="binding site" evidence="18">
    <location>
        <position position="222"/>
    </location>
    <ligand>
        <name>NADP(+)</name>
        <dbReference type="ChEBI" id="CHEBI:58349"/>
    </ligand>
</feature>
<feature type="binding site" evidence="18">
    <location>
        <begin position="210"/>
        <end position="211"/>
    </location>
    <ligand>
        <name>NADP(+)</name>
        <dbReference type="ChEBI" id="CHEBI:58349"/>
    </ligand>
</feature>
<evidence type="ECO:0000256" key="6">
    <source>
        <dbReference type="ARBA" id="ARBA00016287"/>
    </source>
</evidence>
<keyword evidence="14 16" id="KW-0496">Mitochondrion</keyword>
<feature type="binding site" evidence="18">
    <location>
        <begin position="166"/>
        <end position="169"/>
    </location>
    <ligand>
        <name>NADP(+)</name>
        <dbReference type="ChEBI" id="CHEBI:58349"/>
    </ligand>
</feature>
<evidence type="ECO:0000256" key="16">
    <source>
        <dbReference type="PIRNR" id="PIRNR000362"/>
    </source>
</evidence>
<evidence type="ECO:0000256" key="18">
    <source>
        <dbReference type="PIRSR" id="PIRSR000362-2"/>
    </source>
</evidence>
<dbReference type="InterPro" id="IPR023753">
    <property type="entry name" value="FAD/NAD-binding_dom"/>
</dbReference>
<evidence type="ECO:0000256" key="2">
    <source>
        <dbReference type="ARBA" id="ARBA00004173"/>
    </source>
</evidence>
<comment type="catalytic activity">
    <reaction evidence="15 16">
        <text>2 reduced [adrenodoxin] + NADP(+) + H(+) = 2 oxidized [adrenodoxin] + NADPH</text>
        <dbReference type="Rhea" id="RHEA:42312"/>
        <dbReference type="Rhea" id="RHEA-COMP:9998"/>
        <dbReference type="Rhea" id="RHEA-COMP:9999"/>
        <dbReference type="ChEBI" id="CHEBI:15378"/>
        <dbReference type="ChEBI" id="CHEBI:33737"/>
        <dbReference type="ChEBI" id="CHEBI:33738"/>
        <dbReference type="ChEBI" id="CHEBI:57783"/>
        <dbReference type="ChEBI" id="CHEBI:58349"/>
        <dbReference type="EC" id="1.18.1.6"/>
    </reaction>
</comment>
<feature type="domain" description="FAD/NAD(P)-binding" evidence="19">
    <location>
        <begin position="21"/>
        <end position="177"/>
    </location>
</feature>
<comment type="caution">
    <text evidence="20">The sequence shown here is derived from an EMBL/GenBank/DDBJ whole genome shotgun (WGS) entry which is preliminary data.</text>
</comment>
<evidence type="ECO:0000256" key="5">
    <source>
        <dbReference type="ARBA" id="ARBA00013219"/>
    </source>
</evidence>
<gene>
    <name evidence="20" type="ORF">ABMA28_012122</name>
</gene>
<evidence type="ECO:0000256" key="3">
    <source>
        <dbReference type="ARBA" id="ARBA00004731"/>
    </source>
</evidence>
<keyword evidence="8 16" id="KW-0285">Flavoprotein</keyword>
<comment type="subcellular location">
    <subcellularLocation>
        <location evidence="2 16">Mitochondrion</location>
    </subcellularLocation>
</comment>
<protein>
    <recommendedName>
        <fullName evidence="6 16">NADPH:adrenodoxin oxidoreductase, mitochondrial</fullName>
        <ecNumber evidence="5 16">1.18.1.6</ecNumber>
    </recommendedName>
</protein>
<name>A0ABD0TLZ8_LOXSC</name>
<dbReference type="EC" id="1.18.1.6" evidence="5 16"/>
<evidence type="ECO:0000256" key="8">
    <source>
        <dbReference type="ARBA" id="ARBA00022630"/>
    </source>
</evidence>
<feature type="binding site" evidence="17">
    <location>
        <position position="30"/>
    </location>
    <ligand>
        <name>FAD</name>
        <dbReference type="ChEBI" id="CHEBI:57692"/>
    </ligand>
</feature>
<dbReference type="GO" id="GO:0016491">
    <property type="term" value="F:oxidoreductase activity"/>
    <property type="evidence" value="ECO:0007669"/>
    <property type="project" value="UniProtKB-KW"/>
</dbReference>
<evidence type="ECO:0000259" key="19">
    <source>
        <dbReference type="Pfam" id="PF07992"/>
    </source>
</evidence>
<evidence type="ECO:0000256" key="13">
    <source>
        <dbReference type="ARBA" id="ARBA00023002"/>
    </source>
</evidence>
<dbReference type="PANTHER" id="PTHR48467">
    <property type="entry name" value="GLUTAMATE SYNTHASE 1 [NADH], CHLOROPLASTIC-LIKE"/>
    <property type="match status" value="1"/>
</dbReference>
<comment type="similarity">
    <text evidence="4 16">Belongs to the ferredoxin--NADP reductase type 1 family.</text>
</comment>
<keyword evidence="7" id="KW-0813">Transport</keyword>
<dbReference type="InterPro" id="IPR021163">
    <property type="entry name" value="Ferredox_Rdtase_adrenod"/>
</dbReference>
<evidence type="ECO:0000256" key="12">
    <source>
        <dbReference type="ARBA" id="ARBA00022982"/>
    </source>
</evidence>
<feature type="binding site" evidence="17">
    <location>
        <position position="51"/>
    </location>
    <ligand>
        <name>FAD</name>
        <dbReference type="ChEBI" id="CHEBI:57692"/>
    </ligand>
</feature>
<keyword evidence="12" id="KW-0249">Electron transport</keyword>
<evidence type="ECO:0000256" key="9">
    <source>
        <dbReference type="ARBA" id="ARBA00022827"/>
    </source>
</evidence>
<feature type="binding site" evidence="17">
    <location>
        <position position="381"/>
    </location>
    <ligand>
        <name>FAD</name>
        <dbReference type="ChEBI" id="CHEBI:57692"/>
    </ligand>
</feature>
<comment type="cofactor">
    <cofactor evidence="1 16 17">
        <name>FAD</name>
        <dbReference type="ChEBI" id="CHEBI:57692"/>
    </cofactor>
</comment>
<evidence type="ECO:0000256" key="4">
    <source>
        <dbReference type="ARBA" id="ARBA00008312"/>
    </source>
</evidence>
<evidence type="ECO:0000256" key="7">
    <source>
        <dbReference type="ARBA" id="ARBA00022448"/>
    </source>
</evidence>
<evidence type="ECO:0000256" key="11">
    <source>
        <dbReference type="ARBA" id="ARBA00022946"/>
    </source>
</evidence>
<dbReference type="FunFam" id="3.50.50.60:FF:000036">
    <property type="entry name" value="NADPH:adrenodoxin oxidoreductase, mitochondrial"/>
    <property type="match status" value="1"/>
</dbReference>
<comment type="pathway">
    <text evidence="3">Steroid metabolism; cholesterol metabolism.</text>
</comment>
<reference evidence="20 21" key="1">
    <citation type="submission" date="2024-06" db="EMBL/GenBank/DDBJ databases">
        <title>A chromosome-level genome assembly of beet webworm, Loxostege sticticalis.</title>
        <authorList>
            <person name="Zhang Y."/>
        </authorList>
    </citation>
    <scope>NUCLEOTIDE SEQUENCE [LARGE SCALE GENOMIC DNA]</scope>
    <source>
        <strain evidence="20">AQ028</strain>
        <tissue evidence="20">Male pupae</tissue>
    </source>
</reference>
<evidence type="ECO:0000313" key="20">
    <source>
        <dbReference type="EMBL" id="KAL0850285.1"/>
    </source>
</evidence>
<evidence type="ECO:0000256" key="17">
    <source>
        <dbReference type="PIRSR" id="PIRSR000362-1"/>
    </source>
</evidence>
<accession>A0ABD0TLZ8</accession>
<dbReference type="AlphaFoldDB" id="A0ABD0TLZ8"/>
<dbReference type="PRINTS" id="PR00419">
    <property type="entry name" value="ADXRDTASE"/>
</dbReference>
<dbReference type="PANTHER" id="PTHR48467:SF1">
    <property type="entry name" value="GLUTAMATE SYNTHASE 1 [NADH], CHLOROPLASTIC-LIKE"/>
    <property type="match status" value="1"/>
</dbReference>
<dbReference type="GO" id="GO:0005739">
    <property type="term" value="C:mitochondrion"/>
    <property type="evidence" value="ECO:0007669"/>
    <property type="project" value="UniProtKB-SubCell"/>
</dbReference>
<dbReference type="EMBL" id="JBEDNZ010000003">
    <property type="protein sequence ID" value="KAL0850285.1"/>
    <property type="molecule type" value="Genomic_DNA"/>
</dbReference>
<proteinExistence type="inferred from homology"/>
<dbReference type="Gene3D" id="3.50.50.60">
    <property type="entry name" value="FAD/NAD(P)-binding domain"/>
    <property type="match status" value="1"/>
</dbReference>
<dbReference type="Proteomes" id="UP001549921">
    <property type="component" value="Unassembled WGS sequence"/>
</dbReference>
<keyword evidence="11" id="KW-0809">Transit peptide</keyword>
<feature type="binding site" evidence="17">
    <location>
        <begin position="388"/>
        <end position="390"/>
    </location>
    <ligand>
        <name>FAD</name>
        <dbReference type="ChEBI" id="CHEBI:57692"/>
    </ligand>
</feature>
<evidence type="ECO:0000313" key="21">
    <source>
        <dbReference type="Proteomes" id="UP001549921"/>
    </source>
</evidence>
<keyword evidence="10 16" id="KW-0521">NADP</keyword>
<dbReference type="PIRSF" id="PIRSF000362">
    <property type="entry name" value="FNR"/>
    <property type="match status" value="1"/>
</dbReference>
<evidence type="ECO:0000256" key="1">
    <source>
        <dbReference type="ARBA" id="ARBA00001974"/>
    </source>
</evidence>
<sequence length="472" mass="52805">MGIKHLKVVARMLSTGQNNPRVCIVGAGAAGFYAAMHLTKNMANVNVDLLEKLPVPFGLVRYGVAPDHPEVKNVINQFTKVAQHPNVNYYGNVALGKDVSLHQLRQHYHAVLLTYGAEEDRILGIENEDAKNVVAARNFVGWYNGLPSDKDLKVDLSNSTAAILGQGNVALDVARILLSPIDELRKTDITEYALQTLAESKIKELYLIGRRGPLQVAFTIKELREQLKLKNCSTIWRENDFKGVEETIPNLARPRKRLTELMIKSLKEDHKKQEDDLNQKYFMPIFFRSPNKFLVNENQELTGIELKCNKLVGDKLEDQKCVPTGEMEVLKCGLAFRSIGYRSTPVDRDLIFTPYGTVANDKGCVTVDNSSHLAKVYVAGWLGTGPVGVILHTMGNAFHVAKTVCEDLKNENCLDNRGGFEEVRKTISPGNNEIVDWKGWEKINKHEVDQGKSKGKPREKICSVKEMLEIAL</sequence>
<organism evidence="20 21">
    <name type="scientific">Loxostege sticticalis</name>
    <name type="common">Beet webworm moth</name>
    <dbReference type="NCBI Taxonomy" id="481309"/>
    <lineage>
        <taxon>Eukaryota</taxon>
        <taxon>Metazoa</taxon>
        <taxon>Ecdysozoa</taxon>
        <taxon>Arthropoda</taxon>
        <taxon>Hexapoda</taxon>
        <taxon>Insecta</taxon>
        <taxon>Pterygota</taxon>
        <taxon>Neoptera</taxon>
        <taxon>Endopterygota</taxon>
        <taxon>Lepidoptera</taxon>
        <taxon>Glossata</taxon>
        <taxon>Ditrysia</taxon>
        <taxon>Pyraloidea</taxon>
        <taxon>Crambidae</taxon>
        <taxon>Pyraustinae</taxon>
        <taxon>Loxostege</taxon>
    </lineage>
</organism>
<keyword evidence="9 16" id="KW-0274">FAD</keyword>
<dbReference type="Gene3D" id="3.40.50.720">
    <property type="entry name" value="NAD(P)-binding Rossmann-like Domain"/>
    <property type="match status" value="1"/>
</dbReference>
<dbReference type="InterPro" id="IPR036188">
    <property type="entry name" value="FAD/NAD-bd_sf"/>
</dbReference>
<evidence type="ECO:0000256" key="10">
    <source>
        <dbReference type="ARBA" id="ARBA00022857"/>
    </source>
</evidence>
<keyword evidence="13 16" id="KW-0560">Oxidoreductase</keyword>
<feature type="binding site" evidence="18">
    <location>
        <position position="388"/>
    </location>
    <ligand>
        <name>NADP(+)</name>
        <dbReference type="ChEBI" id="CHEBI:58349"/>
    </ligand>
</feature>
<dbReference type="Pfam" id="PF07992">
    <property type="entry name" value="Pyr_redox_2"/>
    <property type="match status" value="1"/>
</dbReference>
<feature type="binding site" evidence="17">
    <location>
        <position position="95"/>
    </location>
    <ligand>
        <name>FAD</name>
        <dbReference type="ChEBI" id="CHEBI:57692"/>
    </ligand>
</feature>
<feature type="binding site" evidence="17">
    <location>
        <position position="59"/>
    </location>
    <ligand>
        <name>FAD</name>
        <dbReference type="ChEBI" id="CHEBI:57692"/>
    </ligand>
</feature>
<dbReference type="InterPro" id="IPR055275">
    <property type="entry name" value="Ferredox_Rdtase"/>
</dbReference>
<evidence type="ECO:0000256" key="14">
    <source>
        <dbReference type="ARBA" id="ARBA00023128"/>
    </source>
</evidence>
<dbReference type="SUPFAM" id="SSF51971">
    <property type="entry name" value="Nucleotide-binding domain"/>
    <property type="match status" value="1"/>
</dbReference>
<evidence type="ECO:0000256" key="15">
    <source>
        <dbReference type="ARBA" id="ARBA00048933"/>
    </source>
</evidence>